<name>B9TD04_RICCO</name>
<dbReference type="EMBL" id="EQ977777">
    <property type="protein sequence ID" value="EEF26261.1"/>
    <property type="molecule type" value="Genomic_DNA"/>
</dbReference>
<dbReference type="Proteomes" id="UP000008311">
    <property type="component" value="Unassembled WGS sequence"/>
</dbReference>
<gene>
    <name evidence="1" type="ORF">RCOM_1792830</name>
</gene>
<organism evidence="1 2">
    <name type="scientific">Ricinus communis</name>
    <name type="common">Castor bean</name>
    <dbReference type="NCBI Taxonomy" id="3988"/>
    <lineage>
        <taxon>Eukaryota</taxon>
        <taxon>Viridiplantae</taxon>
        <taxon>Streptophyta</taxon>
        <taxon>Embryophyta</taxon>
        <taxon>Tracheophyta</taxon>
        <taxon>Spermatophyta</taxon>
        <taxon>Magnoliopsida</taxon>
        <taxon>eudicotyledons</taxon>
        <taxon>Gunneridae</taxon>
        <taxon>Pentapetalae</taxon>
        <taxon>rosids</taxon>
        <taxon>fabids</taxon>
        <taxon>Malpighiales</taxon>
        <taxon>Euphorbiaceae</taxon>
        <taxon>Acalyphoideae</taxon>
        <taxon>Acalypheae</taxon>
        <taxon>Ricinus</taxon>
    </lineage>
</organism>
<evidence type="ECO:0000313" key="1">
    <source>
        <dbReference type="EMBL" id="EEF26261.1"/>
    </source>
</evidence>
<reference evidence="2" key="1">
    <citation type="journal article" date="2010" name="Nat. Biotechnol.">
        <title>Draft genome sequence of the oilseed species Ricinus communis.</title>
        <authorList>
            <person name="Chan A.P."/>
            <person name="Crabtree J."/>
            <person name="Zhao Q."/>
            <person name="Lorenzi H."/>
            <person name="Orvis J."/>
            <person name="Puiu D."/>
            <person name="Melake-Berhan A."/>
            <person name="Jones K.M."/>
            <person name="Redman J."/>
            <person name="Chen G."/>
            <person name="Cahoon E.B."/>
            <person name="Gedil M."/>
            <person name="Stanke M."/>
            <person name="Haas B.J."/>
            <person name="Wortman J.R."/>
            <person name="Fraser-Liggett C.M."/>
            <person name="Ravel J."/>
            <person name="Rabinowicz P.D."/>
        </authorList>
    </citation>
    <scope>NUCLEOTIDE SEQUENCE [LARGE SCALE GENOMIC DNA]</scope>
    <source>
        <strain evidence="2">cv. Hale</strain>
    </source>
</reference>
<protein>
    <submittedName>
        <fullName evidence="1">Uncharacterized protein</fullName>
    </submittedName>
</protein>
<sequence>RVLAALAVGDVGQAGHHQVDGAAVVGNRLGVDRQPAARAVRLRHAHHHIAHRHAERERQPHRMAGGVERRAVLAHAGPQAAGTQLLGVRQHARGRRVAFDDGAAAVDHRQAVGDGVEDRRQPLAGIVQRLLGLAARGDIGQHGQRAGVVAGIGVHHGGRQQAPHGAAVAPQEADVVLAGLSRQAPLQVALEQGAPVVVHEVGHGAAHHLFHVVVEHARQRRIDEGGQVVGVGHPDAFGGGQHDLAVAFRRRLQRLLGALAPGHVAQRQDHQFLAGQRHRRHVHHGREAAAVGAHGAQYAARQVGADEQFARAAMGAHRFRRQLLDRAAGHVALVAEALRAGRIGVAHLAALVGHQQRAGRGVHHGPHALLLPRRAFADIGQRAGRAQGQAVGIALQDHAARQHPLPAAVLGAQPVLAADLAGGVGGAGQV</sequence>
<evidence type="ECO:0000313" key="2">
    <source>
        <dbReference type="Proteomes" id="UP000008311"/>
    </source>
</evidence>
<dbReference type="InParanoid" id="B9TD04"/>
<proteinExistence type="predicted"/>
<keyword evidence="2" id="KW-1185">Reference proteome</keyword>
<feature type="non-terminal residue" evidence="1">
    <location>
        <position position="1"/>
    </location>
</feature>
<dbReference type="AlphaFoldDB" id="B9TD04"/>
<accession>B9TD04</accession>